<evidence type="ECO:0000256" key="5">
    <source>
        <dbReference type="ARBA" id="ARBA00023125"/>
    </source>
</evidence>
<reference evidence="9" key="1">
    <citation type="submission" date="2019-12" db="EMBL/GenBank/DDBJ databases">
        <title>Comparative genomics gives insights into the taxonomy of the Azoarcus-Aromatoleum group and reveals separate origins of nif in the plant-associated Azoarcus and non-plant-associated Aromatoleum sub-groups.</title>
        <authorList>
            <person name="Lafos M."/>
            <person name="Maluk M."/>
            <person name="Batista M."/>
            <person name="Junghare M."/>
            <person name="Carmona M."/>
            <person name="Faoro H."/>
            <person name="Cruz L.M."/>
            <person name="Battistoni F."/>
            <person name="De Souza E."/>
            <person name="Pedrosa F."/>
            <person name="Chen W.-M."/>
            <person name="Poole P.S."/>
            <person name="Dixon R.A."/>
            <person name="James E.K."/>
        </authorList>
    </citation>
    <scope>NUCLEOTIDE SEQUENCE</scope>
    <source>
        <strain evidence="9">U120</strain>
    </source>
</reference>
<dbReference type="InterPro" id="IPR038619">
    <property type="entry name" value="MraZ_sf"/>
</dbReference>
<sequence length="147" mass="15973">MFQGAIALSLDAKGRLAIPARHRDALVPDGAPLVITAHPHKCLLVYPLSAWEPIRDRIAAMPGFDPRTSAFKRLLVGFAQEEVLDAAGRVLLAGSLRQWAQLEKQVWLVGQGAHFELWSDAGWQAQQEAMLALTGDALPPGFESLAL</sequence>
<dbReference type="InterPro" id="IPR035642">
    <property type="entry name" value="MraZ_N"/>
</dbReference>
<keyword evidence="6 7" id="KW-0804">Transcription</keyword>
<comment type="subunit">
    <text evidence="7">Forms oligomers.</text>
</comment>
<keyword evidence="3" id="KW-0677">Repeat</keyword>
<keyword evidence="5 7" id="KW-0238">DNA-binding</keyword>
<comment type="similarity">
    <text evidence="7">Belongs to the MraZ family.</text>
</comment>
<dbReference type="RefSeq" id="WP_169200014.1">
    <property type="nucleotide sequence ID" value="NZ_WTVH02000010.1"/>
</dbReference>
<keyword evidence="2 7" id="KW-0963">Cytoplasm</keyword>
<dbReference type="PANTHER" id="PTHR34701:SF1">
    <property type="entry name" value="TRANSCRIPTIONAL REGULATOR MRAZ"/>
    <property type="match status" value="1"/>
</dbReference>
<evidence type="ECO:0000259" key="8">
    <source>
        <dbReference type="PROSITE" id="PS51740"/>
    </source>
</evidence>
<accession>A0ABX1N6C4</accession>
<dbReference type="NCBIfam" id="TIGR00242">
    <property type="entry name" value="division/cell wall cluster transcriptional repressor MraZ"/>
    <property type="match status" value="1"/>
</dbReference>
<name>A0ABX1N6C4_9RHOO</name>
<comment type="subcellular location">
    <subcellularLocation>
        <location evidence="7">Cytoplasm</location>
        <location evidence="7">Nucleoid</location>
    </subcellularLocation>
</comment>
<feature type="domain" description="SpoVT-AbrB" evidence="8">
    <location>
        <begin position="5"/>
        <end position="50"/>
    </location>
</feature>
<evidence type="ECO:0000256" key="7">
    <source>
        <dbReference type="HAMAP-Rule" id="MF_01008"/>
    </source>
</evidence>
<dbReference type="PROSITE" id="PS51740">
    <property type="entry name" value="SPOVT_ABRB"/>
    <property type="match status" value="1"/>
</dbReference>
<proteinExistence type="inferred from homology"/>
<dbReference type="PANTHER" id="PTHR34701">
    <property type="entry name" value="TRANSCRIPTIONAL REGULATOR MRAZ"/>
    <property type="match status" value="1"/>
</dbReference>
<dbReference type="Proteomes" id="UP000601990">
    <property type="component" value="Unassembled WGS sequence"/>
</dbReference>
<dbReference type="HAMAP" id="MF_01008">
    <property type="entry name" value="MraZ"/>
    <property type="match status" value="1"/>
</dbReference>
<dbReference type="CDD" id="cd16320">
    <property type="entry name" value="MraZ_N"/>
    <property type="match status" value="1"/>
</dbReference>
<gene>
    <name evidence="7 9" type="primary">mraZ</name>
    <name evidence="9" type="ORF">GO608_15885</name>
</gene>
<dbReference type="InterPro" id="IPR035644">
    <property type="entry name" value="MraZ_C"/>
</dbReference>
<dbReference type="Gene3D" id="3.40.1550.20">
    <property type="entry name" value="Transcriptional regulator MraZ domain"/>
    <property type="match status" value="1"/>
</dbReference>
<dbReference type="Pfam" id="PF02381">
    <property type="entry name" value="MraZ"/>
    <property type="match status" value="2"/>
</dbReference>
<evidence type="ECO:0000256" key="6">
    <source>
        <dbReference type="ARBA" id="ARBA00023163"/>
    </source>
</evidence>
<keyword evidence="10" id="KW-1185">Reference proteome</keyword>
<evidence type="ECO:0000256" key="3">
    <source>
        <dbReference type="ARBA" id="ARBA00022737"/>
    </source>
</evidence>
<evidence type="ECO:0000313" key="10">
    <source>
        <dbReference type="Proteomes" id="UP000601990"/>
    </source>
</evidence>
<organism evidence="9 10">
    <name type="scientific">Aromatoleum buckelii</name>
    <dbReference type="NCBI Taxonomy" id="200254"/>
    <lineage>
        <taxon>Bacteria</taxon>
        <taxon>Pseudomonadati</taxon>
        <taxon>Pseudomonadota</taxon>
        <taxon>Betaproteobacteria</taxon>
        <taxon>Rhodocyclales</taxon>
        <taxon>Rhodocyclaceae</taxon>
        <taxon>Aromatoleum</taxon>
    </lineage>
</organism>
<evidence type="ECO:0000313" key="9">
    <source>
        <dbReference type="EMBL" id="NMF94797.1"/>
    </source>
</evidence>
<keyword evidence="4 7" id="KW-0805">Transcription regulation</keyword>
<dbReference type="SUPFAM" id="SSF89447">
    <property type="entry name" value="AbrB/MazE/MraZ-like"/>
    <property type="match status" value="1"/>
</dbReference>
<evidence type="ECO:0000256" key="2">
    <source>
        <dbReference type="ARBA" id="ARBA00022490"/>
    </source>
</evidence>
<dbReference type="CDD" id="cd16321">
    <property type="entry name" value="MraZ_C"/>
    <property type="match status" value="1"/>
</dbReference>
<dbReference type="InterPro" id="IPR037914">
    <property type="entry name" value="SpoVT-AbrB_sf"/>
</dbReference>
<evidence type="ECO:0000256" key="1">
    <source>
        <dbReference type="ARBA" id="ARBA00013860"/>
    </source>
</evidence>
<protein>
    <recommendedName>
        <fullName evidence="1 7">Transcriptional regulator MraZ</fullName>
    </recommendedName>
</protein>
<evidence type="ECO:0000256" key="4">
    <source>
        <dbReference type="ARBA" id="ARBA00023015"/>
    </source>
</evidence>
<dbReference type="InterPro" id="IPR007159">
    <property type="entry name" value="SpoVT-AbrB_dom"/>
</dbReference>
<dbReference type="EMBL" id="WTVH01000037">
    <property type="protein sequence ID" value="NMF94797.1"/>
    <property type="molecule type" value="Genomic_DNA"/>
</dbReference>
<dbReference type="InterPro" id="IPR003444">
    <property type="entry name" value="MraZ"/>
</dbReference>
<comment type="caution">
    <text evidence="9">The sequence shown here is derived from an EMBL/GenBank/DDBJ whole genome shotgun (WGS) entry which is preliminary data.</text>
</comment>
<dbReference type="InterPro" id="IPR020603">
    <property type="entry name" value="MraZ_dom"/>
</dbReference>